<keyword evidence="1" id="KW-0614">Plasmid</keyword>
<keyword evidence="1" id="KW-0808">Transferase</keyword>
<protein>
    <submittedName>
        <fullName evidence="1">Type I restriction-modification system methyltransferase subunit</fullName>
    </submittedName>
</protein>
<geneLocation type="plasmid" evidence="1 2">
    <name>3</name>
</geneLocation>
<keyword evidence="1" id="KW-0489">Methyltransferase</keyword>
<dbReference type="GO" id="GO:0008168">
    <property type="term" value="F:methyltransferase activity"/>
    <property type="evidence" value="ECO:0007669"/>
    <property type="project" value="UniProtKB-KW"/>
</dbReference>
<proteinExistence type="predicted"/>
<name>A0A449AH05_9BACT</name>
<sequence length="71" mass="8617">MSEIISFHLSKFTYDKDDLIRIYDPTAGSGSLLIRVAEKFQKHMNELHHDIRINILHKKFYQPHLRHWVWT</sequence>
<evidence type="ECO:0000313" key="1">
    <source>
        <dbReference type="EMBL" id="VEU64285.1"/>
    </source>
</evidence>
<dbReference type="SUPFAM" id="SSF53335">
    <property type="entry name" value="S-adenosyl-L-methionine-dependent methyltransferases"/>
    <property type="match status" value="1"/>
</dbReference>
<dbReference type="EMBL" id="LR214976">
    <property type="protein sequence ID" value="VEU64285.1"/>
    <property type="molecule type" value="Genomic_DNA"/>
</dbReference>
<dbReference type="InterPro" id="IPR029063">
    <property type="entry name" value="SAM-dependent_MTases_sf"/>
</dbReference>
<dbReference type="Gene3D" id="3.40.50.150">
    <property type="entry name" value="Vaccinia Virus protein VP39"/>
    <property type="match status" value="1"/>
</dbReference>
<reference evidence="1 2" key="1">
    <citation type="submission" date="2019-01" db="EMBL/GenBank/DDBJ databases">
        <authorList>
            <consortium name="Pathogen Informatics"/>
        </authorList>
    </citation>
    <scope>NUCLEOTIDE SEQUENCE [LARGE SCALE GENOMIC DNA]</scope>
    <source>
        <strain evidence="1 2">NCTC10142</strain>
        <plasmid evidence="2">3</plasmid>
    </source>
</reference>
<dbReference type="Proteomes" id="UP000289506">
    <property type="component" value="Plasmid 3"/>
</dbReference>
<dbReference type="GO" id="GO:0032259">
    <property type="term" value="P:methylation"/>
    <property type="evidence" value="ECO:0007669"/>
    <property type="project" value="UniProtKB-KW"/>
</dbReference>
<organism evidence="1 2">
    <name type="scientific">Mycoplasmopsis cynos</name>
    <dbReference type="NCBI Taxonomy" id="171284"/>
    <lineage>
        <taxon>Bacteria</taxon>
        <taxon>Bacillati</taxon>
        <taxon>Mycoplasmatota</taxon>
        <taxon>Mycoplasmoidales</taxon>
        <taxon>Metamycoplasmataceae</taxon>
        <taxon>Mycoplasmopsis</taxon>
    </lineage>
</organism>
<gene>
    <name evidence="1" type="ORF">NCTC10142_00021</name>
</gene>
<evidence type="ECO:0000313" key="2">
    <source>
        <dbReference type="Proteomes" id="UP000289506"/>
    </source>
</evidence>
<accession>A0A449AH05</accession>
<dbReference type="AlphaFoldDB" id="A0A449AH05"/>